<dbReference type="PANTHER" id="PTHR48111">
    <property type="entry name" value="REGULATOR OF RPOS"/>
    <property type="match status" value="1"/>
</dbReference>
<evidence type="ECO:0000256" key="2">
    <source>
        <dbReference type="ARBA" id="ARBA00023012"/>
    </source>
</evidence>
<dbReference type="PANTHER" id="PTHR48111:SF1">
    <property type="entry name" value="TWO-COMPONENT RESPONSE REGULATOR ORR33"/>
    <property type="match status" value="1"/>
</dbReference>
<dbReference type="SUPFAM" id="SSF46894">
    <property type="entry name" value="C-terminal effector domain of the bipartite response regulators"/>
    <property type="match status" value="1"/>
</dbReference>
<evidence type="ECO:0000313" key="11">
    <source>
        <dbReference type="Proteomes" id="UP001168552"/>
    </source>
</evidence>
<evidence type="ECO:0000313" key="10">
    <source>
        <dbReference type="EMBL" id="MDN4164014.1"/>
    </source>
</evidence>
<feature type="domain" description="Response regulatory" evidence="8">
    <location>
        <begin position="10"/>
        <end position="126"/>
    </location>
</feature>
<evidence type="ECO:0000259" key="8">
    <source>
        <dbReference type="PROSITE" id="PS50110"/>
    </source>
</evidence>
<name>A0ABT8F0Z4_9BACT</name>
<keyword evidence="5" id="KW-0804">Transcription</keyword>
<feature type="DNA-binding region" description="OmpR/PhoB-type" evidence="7">
    <location>
        <begin position="136"/>
        <end position="230"/>
    </location>
</feature>
<dbReference type="SMART" id="SM00448">
    <property type="entry name" value="REC"/>
    <property type="match status" value="1"/>
</dbReference>
<dbReference type="Proteomes" id="UP001168552">
    <property type="component" value="Unassembled WGS sequence"/>
</dbReference>
<evidence type="ECO:0000256" key="3">
    <source>
        <dbReference type="ARBA" id="ARBA00023015"/>
    </source>
</evidence>
<keyword evidence="3" id="KW-0805">Transcription regulation</keyword>
<proteinExistence type="predicted"/>
<evidence type="ECO:0000256" key="7">
    <source>
        <dbReference type="PROSITE-ProRule" id="PRU01091"/>
    </source>
</evidence>
<dbReference type="Pfam" id="PF00072">
    <property type="entry name" value="Response_reg"/>
    <property type="match status" value="1"/>
</dbReference>
<evidence type="ECO:0000256" key="5">
    <source>
        <dbReference type="ARBA" id="ARBA00023163"/>
    </source>
</evidence>
<dbReference type="CDD" id="cd17574">
    <property type="entry name" value="REC_OmpR"/>
    <property type="match status" value="1"/>
</dbReference>
<dbReference type="RefSeq" id="WP_320002543.1">
    <property type="nucleotide sequence ID" value="NZ_JAUHJS010000001.1"/>
</dbReference>
<evidence type="ECO:0000256" key="1">
    <source>
        <dbReference type="ARBA" id="ARBA00022553"/>
    </source>
</evidence>
<organism evidence="10 11">
    <name type="scientific">Shiella aurantiaca</name>
    <dbReference type="NCBI Taxonomy" id="3058365"/>
    <lineage>
        <taxon>Bacteria</taxon>
        <taxon>Pseudomonadati</taxon>
        <taxon>Bacteroidota</taxon>
        <taxon>Cytophagia</taxon>
        <taxon>Cytophagales</taxon>
        <taxon>Shiellaceae</taxon>
        <taxon>Shiella</taxon>
    </lineage>
</organism>
<dbReference type="InterPro" id="IPR011006">
    <property type="entry name" value="CheY-like_superfamily"/>
</dbReference>
<dbReference type="InterPro" id="IPR016032">
    <property type="entry name" value="Sig_transdc_resp-reg_C-effctor"/>
</dbReference>
<dbReference type="PROSITE" id="PS50110">
    <property type="entry name" value="RESPONSE_REGULATORY"/>
    <property type="match status" value="1"/>
</dbReference>
<dbReference type="EMBL" id="JAUHJS010000001">
    <property type="protein sequence ID" value="MDN4164014.1"/>
    <property type="molecule type" value="Genomic_DNA"/>
</dbReference>
<evidence type="ECO:0000256" key="4">
    <source>
        <dbReference type="ARBA" id="ARBA00023125"/>
    </source>
</evidence>
<dbReference type="PROSITE" id="PS51755">
    <property type="entry name" value="OMPR_PHOB"/>
    <property type="match status" value="1"/>
</dbReference>
<feature type="domain" description="OmpR/PhoB-type" evidence="9">
    <location>
        <begin position="136"/>
        <end position="230"/>
    </location>
</feature>
<sequence length="230" mass="26329">MRQVHTGTFTVLLADDNLESLKNLKGLLEKEGYDVRVAFDGNQAHYLARKFMPDIVIADVQLTEMDGFSLCQALRQESNFHSTLIILLSDNNNEWEEMTAFDCLANAYLSKPLKSLAFLSRLKGLLRRKPNQIPRQLILDSGKLVVEPTTSSLQVEGNNIHLPSKTFEIFMFLASNPETVYSRDELLLRLWGSDDEINARTIDVHIRKIRQKMGERYIHTIKGVGYKFKV</sequence>
<evidence type="ECO:0000256" key="6">
    <source>
        <dbReference type="PROSITE-ProRule" id="PRU00169"/>
    </source>
</evidence>
<keyword evidence="1 6" id="KW-0597">Phosphoprotein</keyword>
<dbReference type="SUPFAM" id="SSF52172">
    <property type="entry name" value="CheY-like"/>
    <property type="match status" value="1"/>
</dbReference>
<dbReference type="InterPro" id="IPR036388">
    <property type="entry name" value="WH-like_DNA-bd_sf"/>
</dbReference>
<dbReference type="Gene3D" id="1.10.10.10">
    <property type="entry name" value="Winged helix-like DNA-binding domain superfamily/Winged helix DNA-binding domain"/>
    <property type="match status" value="1"/>
</dbReference>
<dbReference type="CDD" id="cd00383">
    <property type="entry name" value="trans_reg_C"/>
    <property type="match status" value="1"/>
</dbReference>
<protein>
    <submittedName>
        <fullName evidence="10">Response regulator transcription factor</fullName>
    </submittedName>
</protein>
<keyword evidence="11" id="KW-1185">Reference proteome</keyword>
<evidence type="ECO:0000259" key="9">
    <source>
        <dbReference type="PROSITE" id="PS51755"/>
    </source>
</evidence>
<feature type="modified residue" description="4-aspartylphosphate" evidence="6">
    <location>
        <position position="59"/>
    </location>
</feature>
<dbReference type="Gene3D" id="3.40.50.2300">
    <property type="match status" value="1"/>
</dbReference>
<dbReference type="InterPro" id="IPR039420">
    <property type="entry name" value="WalR-like"/>
</dbReference>
<keyword evidence="4 7" id="KW-0238">DNA-binding</keyword>
<gene>
    <name evidence="10" type="ORF">QWY31_00795</name>
</gene>
<dbReference type="InterPro" id="IPR001789">
    <property type="entry name" value="Sig_transdc_resp-reg_receiver"/>
</dbReference>
<reference evidence="10" key="1">
    <citation type="submission" date="2023-06" db="EMBL/GenBank/DDBJ databases">
        <title>Cytophagales bacterium Strain LB-30, isolated from soil.</title>
        <authorList>
            <person name="Liu B."/>
        </authorList>
    </citation>
    <scope>NUCLEOTIDE SEQUENCE</scope>
    <source>
        <strain evidence="10">LB-30</strain>
    </source>
</reference>
<dbReference type="InterPro" id="IPR001867">
    <property type="entry name" value="OmpR/PhoB-type_DNA-bd"/>
</dbReference>
<keyword evidence="2" id="KW-0902">Two-component regulatory system</keyword>
<comment type="caution">
    <text evidence="10">The sequence shown here is derived from an EMBL/GenBank/DDBJ whole genome shotgun (WGS) entry which is preliminary data.</text>
</comment>
<accession>A0ABT8F0Z4</accession>
<dbReference type="Pfam" id="PF00486">
    <property type="entry name" value="Trans_reg_C"/>
    <property type="match status" value="1"/>
</dbReference>
<dbReference type="SMART" id="SM00862">
    <property type="entry name" value="Trans_reg_C"/>
    <property type="match status" value="1"/>
</dbReference>